<dbReference type="RefSeq" id="WP_186900932.1">
    <property type="nucleotide sequence ID" value="NZ_JACOOT010000009.1"/>
</dbReference>
<dbReference type="PANTHER" id="PTHR34047">
    <property type="entry name" value="NUCLEAR INTRON MATURASE 1, MITOCHONDRIAL-RELATED"/>
    <property type="match status" value="1"/>
</dbReference>
<organism evidence="2 3">
    <name type="scientific">Blautia segnis</name>
    <dbReference type="NCBI Taxonomy" id="2763030"/>
    <lineage>
        <taxon>Bacteria</taxon>
        <taxon>Bacillati</taxon>
        <taxon>Bacillota</taxon>
        <taxon>Clostridia</taxon>
        <taxon>Lachnospirales</taxon>
        <taxon>Lachnospiraceae</taxon>
        <taxon>Blautia</taxon>
    </lineage>
</organism>
<dbReference type="NCBIfam" id="TIGR04416">
    <property type="entry name" value="group_II_RT_mat"/>
    <property type="match status" value="1"/>
</dbReference>
<dbReference type="InterPro" id="IPR000477">
    <property type="entry name" value="RT_dom"/>
</dbReference>
<keyword evidence="3" id="KW-1185">Reference proteome</keyword>
<protein>
    <submittedName>
        <fullName evidence="2">Group II intron reverse transcriptase/maturase</fullName>
        <ecNumber evidence="2">2.7.7.49</ecNumber>
    </submittedName>
</protein>
<dbReference type="EMBL" id="JACOOT010000009">
    <property type="protein sequence ID" value="MBC5650198.1"/>
    <property type="molecule type" value="Genomic_DNA"/>
</dbReference>
<comment type="caution">
    <text evidence="2">The sequence shown here is derived from an EMBL/GenBank/DDBJ whole genome shotgun (WGS) entry which is preliminary data.</text>
</comment>
<keyword evidence="2" id="KW-0548">Nucleotidyltransferase</keyword>
<evidence type="ECO:0000313" key="3">
    <source>
        <dbReference type="Proteomes" id="UP000652847"/>
    </source>
</evidence>
<evidence type="ECO:0000313" key="2">
    <source>
        <dbReference type="EMBL" id="MBC5650198.1"/>
    </source>
</evidence>
<gene>
    <name evidence="2" type="primary">ltrA</name>
    <name evidence="2" type="ORF">H8S54_03430</name>
</gene>
<dbReference type="CDD" id="cd01651">
    <property type="entry name" value="RT_G2_intron"/>
    <property type="match status" value="1"/>
</dbReference>
<keyword evidence="2" id="KW-0695">RNA-directed DNA polymerase</keyword>
<dbReference type="InterPro" id="IPR043502">
    <property type="entry name" value="DNA/RNA_pol_sf"/>
</dbReference>
<dbReference type="PROSITE" id="PS50878">
    <property type="entry name" value="RT_POL"/>
    <property type="match status" value="1"/>
</dbReference>
<dbReference type="AlphaFoldDB" id="A0A8I0DQW0"/>
<dbReference type="InterPro" id="IPR030931">
    <property type="entry name" value="Group_II_RT_mat"/>
</dbReference>
<dbReference type="Proteomes" id="UP000652847">
    <property type="component" value="Unassembled WGS sequence"/>
</dbReference>
<dbReference type="PANTHER" id="PTHR34047:SF8">
    <property type="entry name" value="PROTEIN YKFC"/>
    <property type="match status" value="1"/>
</dbReference>
<sequence>MTTKLERISELSKQHPEMKFNSIGHLINIEMLKECHYKMDGRKAVGIDGISKEEYNSNLDNNLKQLVEKLKNKSYRPRPARKVEMPKENGKTRPLSIYSYEDKLVQEALRKVLESVFEPHFYSNMCGFRPNRNCHGAIRMLNDMIEGHKTNYILDADIKGFFDNLNHDWIMKFISSRITDSSVLRLVEKMLKAGILKNGEFYVDEFGAGQGSVCSPIIANIYMHYVLIWWFNEKIRPPLKGYADIVIYADDFVCCFQYKNDAELFYEHLKRRMNHFGLSLEESKTRLIYFGRFTADNLKRQGNKPETFDFLGFTHYCSKSRNGNFRVKHKTANKKYRKKCKQMNITIRDMRFEKKKYILAKVNQILIGYYHYYGISDNYQMMDNFRKRVIQILYFWMNRRSQRKSYTWDGFNQFLKEHPIVRPRIYVSLYG</sequence>
<dbReference type="GO" id="GO:0003964">
    <property type="term" value="F:RNA-directed DNA polymerase activity"/>
    <property type="evidence" value="ECO:0007669"/>
    <property type="project" value="UniProtKB-KW"/>
</dbReference>
<feature type="domain" description="Reverse transcriptase" evidence="1">
    <location>
        <begin position="66"/>
        <end position="315"/>
    </location>
</feature>
<dbReference type="Pfam" id="PF00078">
    <property type="entry name" value="RVT_1"/>
    <property type="match status" value="1"/>
</dbReference>
<dbReference type="SUPFAM" id="SSF56672">
    <property type="entry name" value="DNA/RNA polymerases"/>
    <property type="match status" value="1"/>
</dbReference>
<dbReference type="InterPro" id="IPR051083">
    <property type="entry name" value="GrpII_Intron_Splice-Mob/Def"/>
</dbReference>
<accession>A0A8I0DQW0</accession>
<dbReference type="EC" id="2.7.7.49" evidence="2"/>
<evidence type="ECO:0000259" key="1">
    <source>
        <dbReference type="PROSITE" id="PS50878"/>
    </source>
</evidence>
<name>A0A8I0DQW0_9FIRM</name>
<reference evidence="2 3" key="1">
    <citation type="submission" date="2020-08" db="EMBL/GenBank/DDBJ databases">
        <title>Genome public.</title>
        <authorList>
            <person name="Liu C."/>
            <person name="Sun Q."/>
        </authorList>
    </citation>
    <scope>NUCLEOTIDE SEQUENCE [LARGE SCALE GENOMIC DNA]</scope>
    <source>
        <strain evidence="2 3">BX17</strain>
    </source>
</reference>
<keyword evidence="2" id="KW-0808">Transferase</keyword>
<proteinExistence type="predicted"/>